<evidence type="ECO:0000313" key="3">
    <source>
        <dbReference type="EMBL" id="CAI5798656.1"/>
    </source>
</evidence>
<feature type="signal peptide" evidence="2">
    <location>
        <begin position="1"/>
        <end position="19"/>
    </location>
</feature>
<evidence type="ECO:0000256" key="1">
    <source>
        <dbReference type="SAM" id="Phobius"/>
    </source>
</evidence>
<dbReference type="EMBL" id="OX395143">
    <property type="protein sequence ID" value="CAI5798656.1"/>
    <property type="molecule type" value="Genomic_DNA"/>
</dbReference>
<sequence length="274" mass="31206">MDPLVVFLLLLCTFQAARLDDTGWVNLVEGFGESVTLPLEIPTQNISTLFLNWKSLSRKKALALWTPQHPLFVIDAEYSGRVNFSREKKVWQIRNLTLADGGPYEVVMGVVPRETILKNYTLFIFRINITKTWWEISSCTLFCELGAGKMANVTYNWTLTATGAPLSQSSRLDLVMRPTDAHQSYSCGAKALGVQVTWDISPYEDCGVKASGLFVVLCYWAAKIILTPVPLFFLYYHHFKKAKSAKYTVSKERTDVDYEVVHFQEADYERDYVN</sequence>
<keyword evidence="4" id="KW-1185">Reference proteome</keyword>
<name>A0AA35PRG7_9SAUR</name>
<proteinExistence type="predicted"/>
<evidence type="ECO:0000256" key="2">
    <source>
        <dbReference type="SAM" id="SignalP"/>
    </source>
</evidence>
<keyword evidence="2" id="KW-0732">Signal</keyword>
<feature type="transmembrane region" description="Helical" evidence="1">
    <location>
        <begin position="212"/>
        <end position="236"/>
    </location>
</feature>
<dbReference type="AlphaFoldDB" id="A0AA35PRG7"/>
<keyword evidence="1" id="KW-0812">Transmembrane</keyword>
<keyword evidence="1" id="KW-1133">Transmembrane helix</keyword>
<evidence type="ECO:0000313" key="4">
    <source>
        <dbReference type="Proteomes" id="UP001178461"/>
    </source>
</evidence>
<evidence type="ECO:0008006" key="5">
    <source>
        <dbReference type="Google" id="ProtNLM"/>
    </source>
</evidence>
<dbReference type="InterPro" id="IPR013783">
    <property type="entry name" value="Ig-like_fold"/>
</dbReference>
<dbReference type="Gene3D" id="2.60.40.10">
    <property type="entry name" value="Immunoglobulins"/>
    <property type="match status" value="1"/>
</dbReference>
<keyword evidence="1" id="KW-0472">Membrane</keyword>
<dbReference type="Proteomes" id="UP001178461">
    <property type="component" value="Chromosome 16"/>
</dbReference>
<accession>A0AA35PRG7</accession>
<feature type="chain" id="PRO_5041434770" description="Ig-like domain-containing protein" evidence="2">
    <location>
        <begin position="20"/>
        <end position="274"/>
    </location>
</feature>
<protein>
    <recommendedName>
        <fullName evidence="5">Ig-like domain-containing protein</fullName>
    </recommendedName>
</protein>
<gene>
    <name evidence="3" type="ORF">PODLI_1B007260</name>
</gene>
<reference evidence="3" key="1">
    <citation type="submission" date="2022-12" db="EMBL/GenBank/DDBJ databases">
        <authorList>
            <person name="Alioto T."/>
            <person name="Alioto T."/>
            <person name="Gomez Garrido J."/>
        </authorList>
    </citation>
    <scope>NUCLEOTIDE SEQUENCE</scope>
</reference>
<organism evidence="3 4">
    <name type="scientific">Podarcis lilfordi</name>
    <name type="common">Lilford's wall lizard</name>
    <dbReference type="NCBI Taxonomy" id="74358"/>
    <lineage>
        <taxon>Eukaryota</taxon>
        <taxon>Metazoa</taxon>
        <taxon>Chordata</taxon>
        <taxon>Craniata</taxon>
        <taxon>Vertebrata</taxon>
        <taxon>Euteleostomi</taxon>
        <taxon>Lepidosauria</taxon>
        <taxon>Squamata</taxon>
        <taxon>Bifurcata</taxon>
        <taxon>Unidentata</taxon>
        <taxon>Episquamata</taxon>
        <taxon>Laterata</taxon>
        <taxon>Lacertibaenia</taxon>
        <taxon>Lacertidae</taxon>
        <taxon>Podarcis</taxon>
    </lineage>
</organism>